<organism evidence="3 4">
    <name type="scientific">Zasmidium cellare ATCC 36951</name>
    <dbReference type="NCBI Taxonomy" id="1080233"/>
    <lineage>
        <taxon>Eukaryota</taxon>
        <taxon>Fungi</taxon>
        <taxon>Dikarya</taxon>
        <taxon>Ascomycota</taxon>
        <taxon>Pezizomycotina</taxon>
        <taxon>Dothideomycetes</taxon>
        <taxon>Dothideomycetidae</taxon>
        <taxon>Mycosphaerellales</taxon>
        <taxon>Mycosphaerellaceae</taxon>
        <taxon>Zasmidium</taxon>
    </lineage>
</organism>
<dbReference type="PANTHER" id="PTHR42085:SF2">
    <property type="entry name" value="F-BOX DOMAIN-CONTAINING PROTEIN"/>
    <property type="match status" value="1"/>
</dbReference>
<feature type="compositionally biased region" description="Basic residues" evidence="1">
    <location>
        <begin position="387"/>
        <end position="397"/>
    </location>
</feature>
<evidence type="ECO:0000313" key="3">
    <source>
        <dbReference type="EMBL" id="KAF2159778.1"/>
    </source>
</evidence>
<dbReference type="Proteomes" id="UP000799537">
    <property type="component" value="Unassembled WGS sequence"/>
</dbReference>
<protein>
    <recommendedName>
        <fullName evidence="2">DUF7730 domain-containing protein</fullName>
    </recommendedName>
</protein>
<dbReference type="InterPro" id="IPR038883">
    <property type="entry name" value="AN11006-like"/>
</dbReference>
<name>A0A6A6C0I4_ZASCE</name>
<feature type="compositionally biased region" description="Polar residues" evidence="1">
    <location>
        <begin position="426"/>
        <end position="436"/>
    </location>
</feature>
<dbReference type="Pfam" id="PF24864">
    <property type="entry name" value="DUF7730"/>
    <property type="match status" value="1"/>
</dbReference>
<accession>A0A6A6C0I4</accession>
<dbReference type="AlphaFoldDB" id="A0A6A6C0I4"/>
<gene>
    <name evidence="3" type="ORF">M409DRAFT_29780</name>
</gene>
<evidence type="ECO:0000313" key="4">
    <source>
        <dbReference type="Proteomes" id="UP000799537"/>
    </source>
</evidence>
<dbReference type="RefSeq" id="XP_033660667.1">
    <property type="nucleotide sequence ID" value="XM_033809620.1"/>
</dbReference>
<reference evidence="3" key="1">
    <citation type="journal article" date="2020" name="Stud. Mycol.">
        <title>101 Dothideomycetes genomes: a test case for predicting lifestyles and emergence of pathogens.</title>
        <authorList>
            <person name="Haridas S."/>
            <person name="Albert R."/>
            <person name="Binder M."/>
            <person name="Bloem J."/>
            <person name="Labutti K."/>
            <person name="Salamov A."/>
            <person name="Andreopoulos B."/>
            <person name="Baker S."/>
            <person name="Barry K."/>
            <person name="Bills G."/>
            <person name="Bluhm B."/>
            <person name="Cannon C."/>
            <person name="Castanera R."/>
            <person name="Culley D."/>
            <person name="Daum C."/>
            <person name="Ezra D."/>
            <person name="Gonzalez J."/>
            <person name="Henrissat B."/>
            <person name="Kuo A."/>
            <person name="Liang C."/>
            <person name="Lipzen A."/>
            <person name="Lutzoni F."/>
            <person name="Magnuson J."/>
            <person name="Mondo S."/>
            <person name="Nolan M."/>
            <person name="Ohm R."/>
            <person name="Pangilinan J."/>
            <person name="Park H.-J."/>
            <person name="Ramirez L."/>
            <person name="Alfaro M."/>
            <person name="Sun H."/>
            <person name="Tritt A."/>
            <person name="Yoshinaga Y."/>
            <person name="Zwiers L.-H."/>
            <person name="Turgeon B."/>
            <person name="Goodwin S."/>
            <person name="Spatafora J."/>
            <person name="Crous P."/>
            <person name="Grigoriev I."/>
        </authorList>
    </citation>
    <scope>NUCLEOTIDE SEQUENCE</scope>
    <source>
        <strain evidence="3">ATCC 36951</strain>
    </source>
</reference>
<feature type="region of interest" description="Disordered" evidence="1">
    <location>
        <begin position="380"/>
        <end position="436"/>
    </location>
</feature>
<feature type="domain" description="DUF7730" evidence="2">
    <location>
        <begin position="150"/>
        <end position="332"/>
    </location>
</feature>
<dbReference type="InterPro" id="IPR056632">
    <property type="entry name" value="DUF7730"/>
</dbReference>
<evidence type="ECO:0000259" key="2">
    <source>
        <dbReference type="Pfam" id="PF24864"/>
    </source>
</evidence>
<evidence type="ECO:0000256" key="1">
    <source>
        <dbReference type="SAM" id="MobiDB-lite"/>
    </source>
</evidence>
<keyword evidence="4" id="KW-1185">Reference proteome</keyword>
<proteinExistence type="predicted"/>
<dbReference type="OrthoDB" id="3650836at2759"/>
<dbReference type="GeneID" id="54562892"/>
<sequence length="436" mass="49831">MALLARPEGISGDCLELLDEIEDALKPYLTTNKKPPLSLEELFVISLLFNPGITFDECVQWFLSEIPQYRKLAMCDFVADGLSPWGRSPGALNSRFFDKVKELEYCSYVPVSSTTKTDEDGRKEKHLHALPHESRLFLRSFLATRSTTVQHKAPFPFMRLPTELRLRIYELVLMFPKSGVSIRQIGNNAPNVYVATRDMNEVDDTLWQQKMPRAAADFCYWYRDPLTLYCHKLPQHLAILRTSKTIFFESMPVFYQQNKFVCLDLSSLRRVLRRTPETRRAHIRHITFKLDAPEYGRISMADIASCMRVLRRMRLRTLEITMFEDVWSGERKRDGSLKFPPLLQLEPIKVLRTMRGLQSVKFHGECPTVRDHLAAEMIKPVPGKAGTAKKGKGGSKRKAIDAVDKEEGQGVNKAKKGKKNAASSSWTTSLSIRESG</sequence>
<dbReference type="PANTHER" id="PTHR42085">
    <property type="entry name" value="F-BOX DOMAIN-CONTAINING PROTEIN"/>
    <property type="match status" value="1"/>
</dbReference>
<dbReference type="EMBL" id="ML993633">
    <property type="protein sequence ID" value="KAF2159778.1"/>
    <property type="molecule type" value="Genomic_DNA"/>
</dbReference>
<feature type="compositionally biased region" description="Basic and acidic residues" evidence="1">
    <location>
        <begin position="398"/>
        <end position="408"/>
    </location>
</feature>